<gene>
    <name evidence="1" type="ordered locus">CLL_A2725</name>
</gene>
<reference evidence="1" key="1">
    <citation type="submission" date="2009-06" db="EMBL/GenBank/DDBJ databases">
        <authorList>
            <consortium name="US DOE Joint Genome Institute (JGI-PGF)"/>
            <person name="Lucas S."/>
            <person name="Copeland A."/>
            <person name="Lapidus A."/>
            <person name="Glavina del Rio T."/>
            <person name="Dalin E."/>
            <person name="Tice H."/>
            <person name="Bruce D."/>
            <person name="Goodwin L."/>
            <person name="Pitluck S."/>
            <person name="Kyrpides N."/>
            <person name="Mavromatis K."/>
            <person name="Ivanova N."/>
            <person name="Saunders E."/>
            <person name="Brettin T."/>
            <person name="Detter J.C."/>
            <person name="Han C."/>
            <person name="Larimer F."/>
            <person name="Land M."/>
            <person name="Hauser L."/>
            <person name="Markowitz V."/>
            <person name="Cheng J.-F."/>
            <person name="Hugenholtz P."/>
            <person name="Woyke T."/>
            <person name="Wu D."/>
            <person name="Gronow S."/>
            <person name="Klenk H.-P."/>
            <person name="Eisen J.A."/>
        </authorList>
    </citation>
    <scope>NUCLEOTIDE SEQUENCE</scope>
    <source>
        <strain evidence="1">Eklund 17B</strain>
    </source>
</reference>
<dbReference type="KEGG" id="cbk:CLL_A2725"/>
<dbReference type="PATRIC" id="fig|935198.13.peg.2686"/>
<accession>B2TNV6</accession>
<protein>
    <submittedName>
        <fullName evidence="1">Uncharacterized protein</fullName>
    </submittedName>
</protein>
<dbReference type="HOGENOM" id="CLU_3287233_0_0_9"/>
<evidence type="ECO:0000313" key="1">
    <source>
        <dbReference type="EMBL" id="ACD22069.1"/>
    </source>
</evidence>
<proteinExistence type="predicted"/>
<organism evidence="1">
    <name type="scientific">Clostridium botulinum (strain Eklund 17B / Type B)</name>
    <dbReference type="NCBI Taxonomy" id="935198"/>
    <lineage>
        <taxon>Bacteria</taxon>
        <taxon>Bacillati</taxon>
        <taxon>Bacillota</taxon>
        <taxon>Clostridia</taxon>
        <taxon>Eubacteriales</taxon>
        <taxon>Clostridiaceae</taxon>
        <taxon>Clostridium</taxon>
    </lineage>
</organism>
<name>B2TNV6_CLOBB</name>
<sequence>MPHVFYGIANNKISQKLMMVFSDYEVEKQNKEIEKSKRGN</sequence>
<accession>U4P7W8</accession>
<dbReference type="EMBL" id="CP001056">
    <property type="protein sequence ID" value="ACD22069.1"/>
    <property type="molecule type" value="Genomic_DNA"/>
</dbReference>
<dbReference type="AlphaFoldDB" id="B2TNV6"/>
<reference evidence="1" key="2">
    <citation type="submission" date="2009-08" db="EMBL/GenBank/DDBJ databases">
        <authorList>
            <person name="Shrivastava S."/>
            <person name="Brinkac L.M."/>
            <person name="Dodson R.J."/>
            <person name="Harkins D.M."/>
            <person name="Durkin A.S."/>
            <person name="Sutton G."/>
        </authorList>
    </citation>
    <scope>NUCLEOTIDE SEQUENCE</scope>
    <source>
        <strain evidence="1">Eklund 17B</strain>
    </source>
</reference>